<dbReference type="CDD" id="cd00266">
    <property type="entry name" value="MADS_SRF_like"/>
    <property type="match status" value="1"/>
</dbReference>
<sequence>MARGKVKLSFIVSDEARKATYKKRKNSLLKKVDELSTLCGIEACAIVYGPYEPEPEIWPTTCGVQRVLSKFRTMPEFEKTKKMFNQEAFMKQRLTKAEEQLKRLRKNNKDIEMKNLMSQCIKEGKVVHNNMSMLDLNALNWLIDQNLKDISRRMEAKNLHQTHIIGNQSQVQLQMTYVPPPPPAITSSKEGMSMVLIGDGHVEMVINNDDITQEKLFMDSMINGN</sequence>
<dbReference type="GO" id="GO:0000981">
    <property type="term" value="F:DNA-binding transcription factor activity, RNA polymerase II-specific"/>
    <property type="evidence" value="ECO:0007669"/>
    <property type="project" value="InterPro"/>
</dbReference>
<dbReference type="Gene3D" id="3.40.1810.10">
    <property type="entry name" value="Transcription factor, MADS-box"/>
    <property type="match status" value="1"/>
</dbReference>
<keyword evidence="4" id="KW-0804">Transcription</keyword>
<dbReference type="EMBL" id="ASHM01041813">
    <property type="protein sequence ID" value="PNX82346.1"/>
    <property type="molecule type" value="Genomic_DNA"/>
</dbReference>
<dbReference type="InterPro" id="IPR033897">
    <property type="entry name" value="SRF-like_MADS-box"/>
</dbReference>
<dbReference type="AlphaFoldDB" id="A0A2K3LUY1"/>
<evidence type="ECO:0000313" key="10">
    <source>
        <dbReference type="Proteomes" id="UP000236291"/>
    </source>
</evidence>
<reference evidence="9 10" key="2">
    <citation type="journal article" date="2017" name="Front. Plant Sci.">
        <title>Gene Classification and Mining of Molecular Markers Useful in Red Clover (Trifolium pratense) Breeding.</title>
        <authorList>
            <person name="Istvanek J."/>
            <person name="Dluhosova J."/>
            <person name="Dluhos P."/>
            <person name="Patkova L."/>
            <person name="Nedelnik J."/>
            <person name="Repkova J."/>
        </authorList>
    </citation>
    <scope>NUCLEOTIDE SEQUENCE [LARGE SCALE GENOMIC DNA]</scope>
    <source>
        <strain evidence="10">cv. Tatra</strain>
        <tissue evidence="9">Young leaves</tissue>
    </source>
</reference>
<accession>A0A2K3LUY1</accession>
<dbReference type="Gramene" id="Tp57577_TGAC_v2_mRNA17575">
    <property type="protein sequence ID" value="Tp57577_TGAC_v2_mRNA17575"/>
    <property type="gene ID" value="Tp57577_TGAC_v2_gene16989"/>
</dbReference>
<gene>
    <name evidence="8" type="ORF">L195_g034758</name>
    <name evidence="9" type="ORF">L195_g038375</name>
</gene>
<dbReference type="EMBL" id="ASHM01034712">
    <property type="protein sequence ID" value="PNX78778.1"/>
    <property type="molecule type" value="Genomic_DNA"/>
</dbReference>
<evidence type="ECO:0000256" key="2">
    <source>
        <dbReference type="ARBA" id="ARBA00023015"/>
    </source>
</evidence>
<evidence type="ECO:0000256" key="6">
    <source>
        <dbReference type="SAM" id="Coils"/>
    </source>
</evidence>
<comment type="caution">
    <text evidence="9">The sequence shown here is derived from an EMBL/GenBank/DDBJ whole genome shotgun (WGS) entry which is preliminary data.</text>
</comment>
<evidence type="ECO:0000256" key="4">
    <source>
        <dbReference type="ARBA" id="ARBA00023163"/>
    </source>
</evidence>
<proteinExistence type="predicted"/>
<evidence type="ECO:0000256" key="1">
    <source>
        <dbReference type="ARBA" id="ARBA00004123"/>
    </source>
</evidence>
<feature type="domain" description="MADS-box" evidence="7">
    <location>
        <begin position="1"/>
        <end position="49"/>
    </location>
</feature>
<name>A0A2K3LUY1_TRIPR</name>
<evidence type="ECO:0000259" key="7">
    <source>
        <dbReference type="PROSITE" id="PS50066"/>
    </source>
</evidence>
<keyword evidence="6" id="KW-0175">Coiled coil</keyword>
<dbReference type="SUPFAM" id="SSF55455">
    <property type="entry name" value="SRF-like"/>
    <property type="match status" value="1"/>
</dbReference>
<evidence type="ECO:0000256" key="3">
    <source>
        <dbReference type="ARBA" id="ARBA00023125"/>
    </source>
</evidence>
<keyword evidence="2" id="KW-0805">Transcription regulation</keyword>
<keyword evidence="5" id="KW-0539">Nucleus</keyword>
<reference evidence="9 10" key="1">
    <citation type="journal article" date="2014" name="Am. J. Bot.">
        <title>Genome assembly and annotation for red clover (Trifolium pratense; Fabaceae).</title>
        <authorList>
            <person name="Istvanek J."/>
            <person name="Jaros M."/>
            <person name="Krenek A."/>
            <person name="Repkova J."/>
        </authorList>
    </citation>
    <scope>NUCLEOTIDE SEQUENCE [LARGE SCALE GENOMIC DNA]</scope>
    <source>
        <strain evidence="10">cv. Tatra</strain>
        <tissue evidence="9">Young leaves</tissue>
    </source>
</reference>
<dbReference type="GO" id="GO:0046983">
    <property type="term" value="F:protein dimerization activity"/>
    <property type="evidence" value="ECO:0007669"/>
    <property type="project" value="InterPro"/>
</dbReference>
<dbReference type="InterPro" id="IPR002100">
    <property type="entry name" value="TF_MADSbox"/>
</dbReference>
<dbReference type="Pfam" id="PF00319">
    <property type="entry name" value="SRF-TF"/>
    <property type="match status" value="1"/>
</dbReference>
<evidence type="ECO:0000256" key="5">
    <source>
        <dbReference type="ARBA" id="ARBA00023242"/>
    </source>
</evidence>
<dbReference type="PROSITE" id="PS50066">
    <property type="entry name" value="MADS_BOX_2"/>
    <property type="match status" value="1"/>
</dbReference>
<dbReference type="SMART" id="SM00432">
    <property type="entry name" value="MADS"/>
    <property type="match status" value="1"/>
</dbReference>
<organism evidence="9 10">
    <name type="scientific">Trifolium pratense</name>
    <name type="common">Red clover</name>
    <dbReference type="NCBI Taxonomy" id="57577"/>
    <lineage>
        <taxon>Eukaryota</taxon>
        <taxon>Viridiplantae</taxon>
        <taxon>Streptophyta</taxon>
        <taxon>Embryophyta</taxon>
        <taxon>Tracheophyta</taxon>
        <taxon>Spermatophyta</taxon>
        <taxon>Magnoliopsida</taxon>
        <taxon>eudicotyledons</taxon>
        <taxon>Gunneridae</taxon>
        <taxon>Pentapetalae</taxon>
        <taxon>rosids</taxon>
        <taxon>fabids</taxon>
        <taxon>Fabales</taxon>
        <taxon>Fabaceae</taxon>
        <taxon>Papilionoideae</taxon>
        <taxon>50 kb inversion clade</taxon>
        <taxon>NPAAA clade</taxon>
        <taxon>Hologalegina</taxon>
        <taxon>IRL clade</taxon>
        <taxon>Trifolieae</taxon>
        <taxon>Trifolium</taxon>
    </lineage>
</organism>
<evidence type="ECO:0000313" key="9">
    <source>
        <dbReference type="EMBL" id="PNX82346.1"/>
    </source>
</evidence>
<dbReference type="FunFam" id="3.40.1810.10:FF:000018">
    <property type="entry name" value="agamous-like MADS-box protein AGL80"/>
    <property type="match status" value="1"/>
</dbReference>
<comment type="subcellular location">
    <subcellularLocation>
        <location evidence="1">Nucleus</location>
    </subcellularLocation>
</comment>
<dbReference type="InterPro" id="IPR036879">
    <property type="entry name" value="TF_MADSbox_sf"/>
</dbReference>
<dbReference type="Proteomes" id="UP000236291">
    <property type="component" value="Unassembled WGS sequence"/>
</dbReference>
<evidence type="ECO:0000313" key="8">
    <source>
        <dbReference type="EMBL" id="PNX78778.1"/>
    </source>
</evidence>
<dbReference type="OrthoDB" id="1692623at2759"/>
<dbReference type="PRINTS" id="PR00404">
    <property type="entry name" value="MADSDOMAIN"/>
</dbReference>
<dbReference type="GO" id="GO:0005634">
    <property type="term" value="C:nucleus"/>
    <property type="evidence" value="ECO:0007669"/>
    <property type="project" value="UniProtKB-SubCell"/>
</dbReference>
<keyword evidence="3" id="KW-0238">DNA-binding</keyword>
<dbReference type="InterPro" id="IPR050142">
    <property type="entry name" value="MADS-box/MEF2_TF"/>
</dbReference>
<dbReference type="GO" id="GO:0045944">
    <property type="term" value="P:positive regulation of transcription by RNA polymerase II"/>
    <property type="evidence" value="ECO:0007669"/>
    <property type="project" value="InterPro"/>
</dbReference>
<dbReference type="GO" id="GO:0000987">
    <property type="term" value="F:cis-regulatory region sequence-specific DNA binding"/>
    <property type="evidence" value="ECO:0007669"/>
    <property type="project" value="InterPro"/>
</dbReference>
<protein>
    <submittedName>
        <fullName evidence="9">Agamous-like mads-box protein agl80-like</fullName>
    </submittedName>
</protein>
<feature type="coiled-coil region" evidence="6">
    <location>
        <begin position="87"/>
        <end position="114"/>
    </location>
</feature>
<dbReference type="PANTHER" id="PTHR48019">
    <property type="entry name" value="SERUM RESPONSE FACTOR HOMOLOG"/>
    <property type="match status" value="1"/>
</dbReference>